<organism evidence="2">
    <name type="scientific">hydrothermal vent metagenome</name>
    <dbReference type="NCBI Taxonomy" id="652676"/>
    <lineage>
        <taxon>unclassified sequences</taxon>
        <taxon>metagenomes</taxon>
        <taxon>ecological metagenomes</taxon>
    </lineage>
</organism>
<dbReference type="Pfam" id="PF01948">
    <property type="entry name" value="PyrI"/>
    <property type="match status" value="1"/>
</dbReference>
<proteinExistence type="predicted"/>
<dbReference type="GO" id="GO:0016740">
    <property type="term" value="F:transferase activity"/>
    <property type="evidence" value="ECO:0007669"/>
    <property type="project" value="UniProtKB-KW"/>
</dbReference>
<dbReference type="GO" id="GO:0006207">
    <property type="term" value="P:'de novo' pyrimidine nucleobase biosynthetic process"/>
    <property type="evidence" value="ECO:0007669"/>
    <property type="project" value="InterPro"/>
</dbReference>
<dbReference type="PANTHER" id="PTHR35805">
    <property type="entry name" value="ASPARTATE CARBAMOYLTRANSFERASE REGULATORY CHAIN"/>
    <property type="match status" value="1"/>
</dbReference>
<dbReference type="InterPro" id="IPR020545">
    <property type="entry name" value="Asp_carbamoyltransf_reg_N"/>
</dbReference>
<dbReference type="AlphaFoldDB" id="A0A3B0U996"/>
<feature type="domain" description="Aspartate carbamoyltransferase regulatory subunit N-terminal" evidence="1">
    <location>
        <begin position="8"/>
        <end position="90"/>
    </location>
</feature>
<gene>
    <name evidence="2" type="ORF">MNBD_BACTEROID07-1315</name>
</gene>
<accession>A0A3B0U996</accession>
<evidence type="ECO:0000313" key="2">
    <source>
        <dbReference type="EMBL" id="VAW26988.1"/>
    </source>
</evidence>
<dbReference type="GO" id="GO:0009347">
    <property type="term" value="C:aspartate carbamoyltransferase complex"/>
    <property type="evidence" value="ECO:0007669"/>
    <property type="project" value="InterPro"/>
</dbReference>
<dbReference type="InterPro" id="IPR002801">
    <property type="entry name" value="Asp_carbamoylTrfase_reg"/>
</dbReference>
<evidence type="ECO:0000259" key="1">
    <source>
        <dbReference type="Pfam" id="PF01948"/>
    </source>
</evidence>
<name>A0A3B0U996_9ZZZZ</name>
<dbReference type="PANTHER" id="PTHR35805:SF1">
    <property type="entry name" value="ASPARTATE CARBAMOYLTRANSFERASE REGULATORY CHAIN"/>
    <property type="match status" value="1"/>
</dbReference>
<feature type="non-terminal residue" evidence="2">
    <location>
        <position position="90"/>
    </location>
</feature>
<dbReference type="InterPro" id="IPR036793">
    <property type="entry name" value="Asp_carbatrfase_reg_N_sf"/>
</dbReference>
<keyword evidence="2" id="KW-0808">Transferase</keyword>
<sequence>MKNKRTELKVSAIRSGTVIDHIPAENTFRVFAMLNLESSTNHIYFGTNLESRKLGKKGIIKISNIFFRPEEISKIALVAPHATLIEIKDY</sequence>
<protein>
    <submittedName>
        <fullName evidence="2">Aspartate carbamoyltransferase regulatory chain (PyrI)</fullName>
    </submittedName>
</protein>
<reference evidence="2" key="1">
    <citation type="submission" date="2018-06" db="EMBL/GenBank/DDBJ databases">
        <authorList>
            <person name="Zhirakovskaya E."/>
        </authorList>
    </citation>
    <scope>NUCLEOTIDE SEQUENCE</scope>
</reference>
<dbReference type="EMBL" id="UOET01000067">
    <property type="protein sequence ID" value="VAW26988.1"/>
    <property type="molecule type" value="Genomic_DNA"/>
</dbReference>
<dbReference type="Gene3D" id="3.30.70.140">
    <property type="entry name" value="Aspartate carbamoyltransferase regulatory subunit, N-terminal domain"/>
    <property type="match status" value="1"/>
</dbReference>
<dbReference type="SUPFAM" id="SSF54893">
    <property type="entry name" value="Aspartate carbamoyltransferase, Regulatory-chain, N-terminal domain"/>
    <property type="match status" value="1"/>
</dbReference>